<dbReference type="InterPro" id="IPR029044">
    <property type="entry name" value="Nucleotide-diphossugar_trans"/>
</dbReference>
<proteinExistence type="predicted"/>
<dbReference type="Gene3D" id="3.90.550.10">
    <property type="entry name" value="Spore Coat Polysaccharide Biosynthesis Protein SpsA, Chain A"/>
    <property type="match status" value="1"/>
</dbReference>
<name>A0ABX1CZG5_9FLAO</name>
<protein>
    <submittedName>
        <fullName evidence="2">Glycosyltransferase family 2 protein</fullName>
    </submittedName>
</protein>
<dbReference type="RefSeq" id="WP_168138768.1">
    <property type="nucleotide sequence ID" value="NZ_JAAVJR010000007.1"/>
</dbReference>
<evidence type="ECO:0000259" key="1">
    <source>
        <dbReference type="Pfam" id="PF00535"/>
    </source>
</evidence>
<reference evidence="2 3" key="1">
    <citation type="submission" date="2020-03" db="EMBL/GenBank/DDBJ databases">
        <title>Salinimicrobium sp. nov, isolated from SCS.</title>
        <authorList>
            <person name="Cao W.R."/>
        </authorList>
    </citation>
    <scope>NUCLEOTIDE SEQUENCE [LARGE SCALE GENOMIC DNA]</scope>
    <source>
        <strain evidence="3">J15B91</strain>
    </source>
</reference>
<sequence length="326" mass="38318">MRTGINPEKLKLEKNLRKFHRIIIPVYIPNLTEEYYKENLRIFEFCLASLCRTINYETSAITVLNNNSIPEVTNLINDYLKAGAVDKHVQFKENRGKVNASLSEAKASFEPFITISDADVLFFSGWEKAVFKIFETFPKAGVVSPLPLQNLAFNNNSSVFFDNFLLRRIKYDKKVSDEDCDLFIKGMGNPALMWRNKNKYSWREKQYYIEDQVPAIIGAGHFVATYRREIFKAENPFPDWKFKNGFENIYFDEPADRLGWYRLSTAEHYAYHIGNKIDEIVKNHKYEEEKKLEVDFISQIPTPQKSKIPYCLRNFYFRALKKVMNL</sequence>
<dbReference type="Proteomes" id="UP000703674">
    <property type="component" value="Unassembled WGS sequence"/>
</dbReference>
<accession>A0ABX1CZG5</accession>
<dbReference type="InterPro" id="IPR001173">
    <property type="entry name" value="Glyco_trans_2-like"/>
</dbReference>
<evidence type="ECO:0000313" key="3">
    <source>
        <dbReference type="Proteomes" id="UP000703674"/>
    </source>
</evidence>
<organism evidence="2 3">
    <name type="scientific">Salinimicrobium oceani</name>
    <dbReference type="NCBI Taxonomy" id="2722702"/>
    <lineage>
        <taxon>Bacteria</taxon>
        <taxon>Pseudomonadati</taxon>
        <taxon>Bacteroidota</taxon>
        <taxon>Flavobacteriia</taxon>
        <taxon>Flavobacteriales</taxon>
        <taxon>Flavobacteriaceae</taxon>
        <taxon>Salinimicrobium</taxon>
    </lineage>
</organism>
<dbReference type="CDD" id="cd00761">
    <property type="entry name" value="Glyco_tranf_GTA_type"/>
    <property type="match status" value="1"/>
</dbReference>
<comment type="caution">
    <text evidence="2">The sequence shown here is derived from an EMBL/GenBank/DDBJ whole genome shotgun (WGS) entry which is preliminary data.</text>
</comment>
<dbReference type="Pfam" id="PF00535">
    <property type="entry name" value="Glycos_transf_2"/>
    <property type="match status" value="1"/>
</dbReference>
<feature type="domain" description="Glycosyltransferase 2-like" evidence="1">
    <location>
        <begin position="42"/>
        <end position="159"/>
    </location>
</feature>
<evidence type="ECO:0000313" key="2">
    <source>
        <dbReference type="EMBL" id="NJW53659.1"/>
    </source>
</evidence>
<dbReference type="EMBL" id="JAAVJR010000007">
    <property type="protein sequence ID" value="NJW53659.1"/>
    <property type="molecule type" value="Genomic_DNA"/>
</dbReference>
<gene>
    <name evidence="2" type="ORF">HC175_12090</name>
</gene>
<dbReference type="SUPFAM" id="SSF53448">
    <property type="entry name" value="Nucleotide-diphospho-sugar transferases"/>
    <property type="match status" value="1"/>
</dbReference>
<keyword evidence="3" id="KW-1185">Reference proteome</keyword>